<accession>A0AAU7PI33</accession>
<dbReference type="InterPro" id="IPR009091">
    <property type="entry name" value="RCC1/BLIP-II"/>
</dbReference>
<protein>
    <submittedName>
        <fullName evidence="1">Chromosome condensation regulator</fullName>
    </submittedName>
</protein>
<name>A0AAU7PI33_9CAUD</name>
<dbReference type="Gene3D" id="2.130.10.30">
    <property type="entry name" value="Regulator of chromosome condensation 1/beta-lactamase-inhibitor protein II"/>
    <property type="match status" value="1"/>
</dbReference>
<sequence length="374" mass="40089">MLPFVLLFDYGNEKQESSYDVSVYGNNNYILNKQTGNLFASGAAAFMGDNTVKYYITQIESNVHSCEIGFLSSWIIKKDKTVFILGNKSSIGLTDSTTSWFEITNLFSAVPEIWDNLFECKVQLGYNCIRVMTPLGSIYAIGTNTYGALGTGTTSSSTSFVKSGAVDAVRMESTERSVFYQNSSGQWFGCGDNTYGILGLGTTASRVNSYTAPVWTNAEAVSFSNRGIIYSLNGTLYSCGDKVNGQLGDGYTQSIDAARSTPYTIGTAFQIGKAITSATQASANVFIGKDNKFYGTGSIAAGINGSTSAALSKVTALSAALPPDITYNDIITFNTGTVTFIQAKGQLYYVGRRTYIDNSSDVTTQFSVIGGLDN</sequence>
<dbReference type="SUPFAM" id="SSF50985">
    <property type="entry name" value="RCC1/BLIP-II"/>
    <property type="match status" value="1"/>
</dbReference>
<dbReference type="EMBL" id="PP777464">
    <property type="protein sequence ID" value="XBS49662.1"/>
    <property type="molecule type" value="Genomic_DNA"/>
</dbReference>
<organism evidence="1">
    <name type="scientific">Escherichia phage fEgEco12</name>
    <dbReference type="NCBI Taxonomy" id="3158837"/>
    <lineage>
        <taxon>Viruses</taxon>
        <taxon>Duplodnaviria</taxon>
        <taxon>Heunggongvirae</taxon>
        <taxon>Uroviricota</taxon>
        <taxon>Caudoviricetes</taxon>
    </lineage>
</organism>
<reference evidence="1" key="1">
    <citation type="submission" date="2024-05" db="EMBL/GenBank/DDBJ databases">
        <authorList>
            <person name="Badawy S."/>
            <person name="Skurnik M."/>
        </authorList>
    </citation>
    <scope>NUCLEOTIDE SEQUENCE</scope>
</reference>
<evidence type="ECO:0000313" key="1">
    <source>
        <dbReference type="EMBL" id="XBS49662.1"/>
    </source>
</evidence>
<proteinExistence type="predicted"/>